<evidence type="ECO:0000256" key="4">
    <source>
        <dbReference type="ARBA" id="ARBA00022833"/>
    </source>
</evidence>
<reference evidence="9" key="2">
    <citation type="submission" date="2025-08" db="UniProtKB">
        <authorList>
            <consortium name="Ensembl"/>
        </authorList>
    </citation>
    <scope>IDENTIFICATION</scope>
</reference>
<evidence type="ECO:0000256" key="3">
    <source>
        <dbReference type="ARBA" id="ARBA00022771"/>
    </source>
</evidence>
<dbReference type="PANTHER" id="PTHR15439">
    <property type="entry name" value="RETINOBLASTOMA-BINDING PROTEIN 6"/>
    <property type="match status" value="1"/>
</dbReference>
<keyword evidence="4" id="KW-0862">Zinc</keyword>
<feature type="domain" description="DWNN" evidence="8">
    <location>
        <begin position="4"/>
        <end position="73"/>
    </location>
</feature>
<dbReference type="OMA" id="CGAKDHW"/>
<dbReference type="InterPro" id="IPR025829">
    <property type="entry name" value="Zn_knuckle_CX2CX3GHX4C"/>
</dbReference>
<dbReference type="GO" id="GO:0003676">
    <property type="term" value="F:nucleic acid binding"/>
    <property type="evidence" value="ECO:0007669"/>
    <property type="project" value="InterPro"/>
</dbReference>
<dbReference type="Pfam" id="PF13696">
    <property type="entry name" value="zf-CCHC_2"/>
    <property type="match status" value="1"/>
</dbReference>
<dbReference type="Pfam" id="PF08783">
    <property type="entry name" value="DWNN"/>
    <property type="match status" value="1"/>
</dbReference>
<dbReference type="Gene3D" id="3.10.20.90">
    <property type="entry name" value="Phosphatidylinositol 3-kinase Catalytic Subunit, Chain A, domain 1"/>
    <property type="match status" value="1"/>
</dbReference>
<dbReference type="InParanoid" id="A0A669DMJ4"/>
<dbReference type="SUPFAM" id="SSF57850">
    <property type="entry name" value="RING/U-box"/>
    <property type="match status" value="1"/>
</dbReference>
<dbReference type="PANTHER" id="PTHR15439:SF0">
    <property type="entry name" value="CELL DIVISION CYCLE AND APOPTOSIS REGULATOR PROTEIN 1-RELATED"/>
    <property type="match status" value="1"/>
</dbReference>
<dbReference type="Gene3D" id="3.30.40.10">
    <property type="entry name" value="Zinc/RING finger domain, C3HC4 (zinc finger)"/>
    <property type="match status" value="1"/>
</dbReference>
<dbReference type="InterPro" id="IPR014891">
    <property type="entry name" value="DWNN_domain"/>
</dbReference>
<dbReference type="InterPro" id="IPR013083">
    <property type="entry name" value="Znf_RING/FYVE/PHD"/>
</dbReference>
<dbReference type="Gene3D" id="4.10.60.10">
    <property type="entry name" value="Zinc finger, CCHC-type"/>
    <property type="match status" value="1"/>
</dbReference>
<dbReference type="GO" id="GO:0006511">
    <property type="term" value="P:ubiquitin-dependent protein catabolic process"/>
    <property type="evidence" value="ECO:0007669"/>
    <property type="project" value="TreeGrafter"/>
</dbReference>
<dbReference type="GO" id="GO:0008270">
    <property type="term" value="F:zinc ion binding"/>
    <property type="evidence" value="ECO:0007669"/>
    <property type="project" value="UniProtKB-KW"/>
</dbReference>
<dbReference type="AlphaFoldDB" id="A0A669DMJ4"/>
<dbReference type="InterPro" id="IPR033489">
    <property type="entry name" value="RBBP6"/>
</dbReference>
<keyword evidence="5" id="KW-0539">Nucleus</keyword>
<accession>A0A669DMJ4</accession>
<feature type="domain" description="CCHC-type" evidence="7">
    <location>
        <begin position="148"/>
        <end position="162"/>
    </location>
</feature>
<dbReference type="SMART" id="SM00343">
    <property type="entry name" value="ZnF_C2HC"/>
    <property type="match status" value="1"/>
</dbReference>
<evidence type="ECO:0000313" key="9">
    <source>
        <dbReference type="Ensembl" id="ENSONIP00000062029.1"/>
    </source>
</evidence>
<dbReference type="GO" id="GO:0016567">
    <property type="term" value="P:protein ubiquitination"/>
    <property type="evidence" value="ECO:0007669"/>
    <property type="project" value="InterPro"/>
</dbReference>
<dbReference type="InterPro" id="IPR036875">
    <property type="entry name" value="Znf_CCHC_sf"/>
</dbReference>
<dbReference type="SMART" id="SM01180">
    <property type="entry name" value="DWNN"/>
    <property type="match status" value="1"/>
</dbReference>
<sequence>MSCVHYKFSSKLDYNTVTFDGLHITLSELKRQIMARERLKATDCDLQITNAQTREDDEAHIPKHSSVIVRRTPIGGVKPAGRTFIVCGGELSGLLSSSYTLKHLIKVTLKHVMCISIHCLAERVFNSVTCVSSYSKKAVGPPPAHYTCFRCGKAGHYIRQCPMLMVSNSIVCNSHPVRISKGIPQSFMVKAEPGAKGAMLTSTGEYAIPAIDAYVEAYALGKKERPPFVPQEQSSSEDDNDPIPDELLCPICNDLMTDAVVIPCCGNSYCDDCEFSKCRR</sequence>
<evidence type="ECO:0000256" key="1">
    <source>
        <dbReference type="ARBA" id="ARBA00004123"/>
    </source>
</evidence>
<evidence type="ECO:0000256" key="6">
    <source>
        <dbReference type="PROSITE-ProRule" id="PRU00047"/>
    </source>
</evidence>
<dbReference type="GO" id="GO:0005634">
    <property type="term" value="C:nucleus"/>
    <property type="evidence" value="ECO:0007669"/>
    <property type="project" value="UniProtKB-SubCell"/>
</dbReference>
<dbReference type="GeneTree" id="ENSGT00940000159365"/>
<evidence type="ECO:0000259" key="7">
    <source>
        <dbReference type="PROSITE" id="PS50158"/>
    </source>
</evidence>
<name>A0A669DMJ4_ORENI</name>
<dbReference type="SUPFAM" id="SSF57756">
    <property type="entry name" value="Retrovirus zinc finger-like domains"/>
    <property type="match status" value="1"/>
</dbReference>
<evidence type="ECO:0000256" key="2">
    <source>
        <dbReference type="ARBA" id="ARBA00022723"/>
    </source>
</evidence>
<comment type="subcellular location">
    <subcellularLocation>
        <location evidence="1">Nucleus</location>
    </subcellularLocation>
</comment>
<dbReference type="Ensembl" id="ENSONIT00000091838.1">
    <property type="protein sequence ID" value="ENSONIP00000062029.1"/>
    <property type="gene ID" value="ENSONIG00000028550.1"/>
</dbReference>
<dbReference type="GO" id="GO:0061630">
    <property type="term" value="F:ubiquitin protein ligase activity"/>
    <property type="evidence" value="ECO:0007669"/>
    <property type="project" value="InterPro"/>
</dbReference>
<dbReference type="InterPro" id="IPR001878">
    <property type="entry name" value="Znf_CCHC"/>
</dbReference>
<reference evidence="10" key="1">
    <citation type="submission" date="2012-01" db="EMBL/GenBank/DDBJ databases">
        <title>The Genome Sequence of Oreochromis niloticus (Nile Tilapia).</title>
        <authorList>
            <consortium name="Broad Institute Genome Assembly Team"/>
            <consortium name="Broad Institute Sequencing Platform"/>
            <person name="Di Palma F."/>
            <person name="Johnson J."/>
            <person name="Lander E.S."/>
            <person name="Lindblad-Toh K."/>
        </authorList>
    </citation>
    <scope>NUCLEOTIDE SEQUENCE [LARGE SCALE GENOMIC DNA]</scope>
</reference>
<evidence type="ECO:0000259" key="8">
    <source>
        <dbReference type="PROSITE" id="PS51282"/>
    </source>
</evidence>
<dbReference type="CDD" id="cd16620">
    <property type="entry name" value="vRING-HC-C4C4_RBBP6"/>
    <property type="match status" value="1"/>
</dbReference>
<dbReference type="PROSITE" id="PS50158">
    <property type="entry name" value="ZF_CCHC"/>
    <property type="match status" value="1"/>
</dbReference>
<proteinExistence type="predicted"/>
<protein>
    <recommendedName>
        <fullName evidence="11">Retinoblastoma binding protein 6</fullName>
    </recommendedName>
</protein>
<organism evidence="9 10">
    <name type="scientific">Oreochromis niloticus</name>
    <name type="common">Nile tilapia</name>
    <name type="synonym">Tilapia nilotica</name>
    <dbReference type="NCBI Taxonomy" id="8128"/>
    <lineage>
        <taxon>Eukaryota</taxon>
        <taxon>Metazoa</taxon>
        <taxon>Chordata</taxon>
        <taxon>Craniata</taxon>
        <taxon>Vertebrata</taxon>
        <taxon>Euteleostomi</taxon>
        <taxon>Actinopterygii</taxon>
        <taxon>Neopterygii</taxon>
        <taxon>Teleostei</taxon>
        <taxon>Neoteleostei</taxon>
        <taxon>Acanthomorphata</taxon>
        <taxon>Ovalentaria</taxon>
        <taxon>Cichlomorphae</taxon>
        <taxon>Cichliformes</taxon>
        <taxon>Cichlidae</taxon>
        <taxon>African cichlids</taxon>
        <taxon>Pseudocrenilabrinae</taxon>
        <taxon>Oreochromini</taxon>
        <taxon>Oreochromis</taxon>
    </lineage>
</organism>
<reference evidence="9" key="3">
    <citation type="submission" date="2025-09" db="UniProtKB">
        <authorList>
            <consortium name="Ensembl"/>
        </authorList>
    </citation>
    <scope>IDENTIFICATION</scope>
</reference>
<dbReference type="GO" id="GO:0006397">
    <property type="term" value="P:mRNA processing"/>
    <property type="evidence" value="ECO:0007669"/>
    <property type="project" value="InterPro"/>
</dbReference>
<dbReference type="PROSITE" id="PS51282">
    <property type="entry name" value="DWNN"/>
    <property type="match status" value="1"/>
</dbReference>
<evidence type="ECO:0000256" key="5">
    <source>
        <dbReference type="ARBA" id="ARBA00023242"/>
    </source>
</evidence>
<evidence type="ECO:0000313" key="10">
    <source>
        <dbReference type="Proteomes" id="UP000005207"/>
    </source>
</evidence>
<keyword evidence="2" id="KW-0479">Metal-binding</keyword>
<dbReference type="Proteomes" id="UP000005207">
    <property type="component" value="Linkage group LG6"/>
</dbReference>
<dbReference type="FunCoup" id="A0A669DMJ4">
    <property type="interactions" value="13"/>
</dbReference>
<keyword evidence="10" id="KW-1185">Reference proteome</keyword>
<keyword evidence="3 6" id="KW-0863">Zinc-finger</keyword>
<evidence type="ECO:0008006" key="11">
    <source>
        <dbReference type="Google" id="ProtNLM"/>
    </source>
</evidence>